<sequence length="60" mass="7161">MDFKTQGDAIAQRKQKAWTGFQQTIQPGKFYTQEDIKIKNKWVKEIEAANDEWREWLSSI</sequence>
<dbReference type="Proteomes" id="UP000054926">
    <property type="component" value="Unassembled WGS sequence"/>
</dbReference>
<dbReference type="AlphaFoldDB" id="A0A0W0ZKD5"/>
<dbReference type="PATRIC" id="fig|947033.5.peg.2594"/>
<proteinExistence type="predicted"/>
<gene>
    <name evidence="1" type="ORF">Lste_2444</name>
</gene>
<dbReference type="EMBL" id="LNYY01000019">
    <property type="protein sequence ID" value="KTD69286.1"/>
    <property type="molecule type" value="Genomic_DNA"/>
</dbReference>
<comment type="caution">
    <text evidence="1">The sequence shown here is derived from an EMBL/GenBank/DDBJ whole genome shotgun (WGS) entry which is preliminary data.</text>
</comment>
<name>A0A0W0ZKD5_9GAMM</name>
<organism evidence="1 2">
    <name type="scientific">Legionella steelei</name>
    <dbReference type="NCBI Taxonomy" id="947033"/>
    <lineage>
        <taxon>Bacteria</taxon>
        <taxon>Pseudomonadati</taxon>
        <taxon>Pseudomonadota</taxon>
        <taxon>Gammaproteobacteria</taxon>
        <taxon>Legionellales</taxon>
        <taxon>Legionellaceae</taxon>
        <taxon>Legionella</taxon>
    </lineage>
</organism>
<dbReference type="RefSeq" id="WP_058511237.1">
    <property type="nucleotide sequence ID" value="NZ_LNYY01000019.1"/>
</dbReference>
<evidence type="ECO:0000313" key="1">
    <source>
        <dbReference type="EMBL" id="KTD69286.1"/>
    </source>
</evidence>
<reference evidence="1 2" key="1">
    <citation type="submission" date="2015-11" db="EMBL/GenBank/DDBJ databases">
        <title>Genomic analysis of 38 Legionella species identifies large and diverse effector repertoires.</title>
        <authorList>
            <person name="Burstein D."/>
            <person name="Amaro F."/>
            <person name="Zusman T."/>
            <person name="Lifshitz Z."/>
            <person name="Cohen O."/>
            <person name="Gilbert J.A."/>
            <person name="Pupko T."/>
            <person name="Shuman H.A."/>
            <person name="Segal G."/>
        </authorList>
    </citation>
    <scope>NUCLEOTIDE SEQUENCE [LARGE SCALE GENOMIC DNA]</scope>
    <source>
        <strain evidence="1 2">IMVS3376</strain>
    </source>
</reference>
<dbReference type="OrthoDB" id="9899813at2"/>
<dbReference type="STRING" id="947033.Lste_2444"/>
<accession>A0A0W0ZKD5</accession>
<keyword evidence="2" id="KW-1185">Reference proteome</keyword>
<evidence type="ECO:0000313" key="2">
    <source>
        <dbReference type="Proteomes" id="UP000054926"/>
    </source>
</evidence>
<protein>
    <submittedName>
        <fullName evidence="1">Uncharacterized protein</fullName>
    </submittedName>
</protein>